<keyword evidence="7" id="KW-0325">Glycoprotein</keyword>
<comment type="subcellular location">
    <subcellularLocation>
        <location evidence="1">Membrane</location>
    </subcellularLocation>
</comment>
<evidence type="ECO:0000256" key="6">
    <source>
        <dbReference type="ARBA" id="ARBA00023136"/>
    </source>
</evidence>
<keyword evidence="9" id="KW-0675">Receptor</keyword>
<organism evidence="9 10">
    <name type="scientific">Morella rubra</name>
    <name type="common">Chinese bayberry</name>
    <dbReference type="NCBI Taxonomy" id="262757"/>
    <lineage>
        <taxon>Eukaryota</taxon>
        <taxon>Viridiplantae</taxon>
        <taxon>Streptophyta</taxon>
        <taxon>Embryophyta</taxon>
        <taxon>Tracheophyta</taxon>
        <taxon>Spermatophyta</taxon>
        <taxon>Magnoliopsida</taxon>
        <taxon>eudicotyledons</taxon>
        <taxon>Gunneridae</taxon>
        <taxon>Pentapetalae</taxon>
        <taxon>rosids</taxon>
        <taxon>fabids</taxon>
        <taxon>Fagales</taxon>
        <taxon>Myricaceae</taxon>
        <taxon>Morella</taxon>
    </lineage>
</organism>
<dbReference type="InterPro" id="IPR001611">
    <property type="entry name" value="Leu-rich_rpt"/>
</dbReference>
<comment type="similarity">
    <text evidence="2">Belongs to the RLP family.</text>
</comment>
<dbReference type="AlphaFoldDB" id="A0A6A1WS45"/>
<evidence type="ECO:0000256" key="5">
    <source>
        <dbReference type="ARBA" id="ARBA00022737"/>
    </source>
</evidence>
<protein>
    <submittedName>
        <fullName evidence="9">Receptor-like protein 2</fullName>
    </submittedName>
</protein>
<evidence type="ECO:0000256" key="2">
    <source>
        <dbReference type="ARBA" id="ARBA00009592"/>
    </source>
</evidence>
<feature type="transmembrane region" description="Helical" evidence="8">
    <location>
        <begin position="157"/>
        <end position="184"/>
    </location>
</feature>
<dbReference type="FunFam" id="3.80.10.10:FF:000041">
    <property type="entry name" value="LRR receptor-like serine/threonine-protein kinase ERECTA"/>
    <property type="match status" value="1"/>
</dbReference>
<dbReference type="PANTHER" id="PTHR48062:SF21">
    <property type="entry name" value="RECEPTOR-LIKE PROTEIN 12"/>
    <property type="match status" value="1"/>
</dbReference>
<keyword evidence="4" id="KW-0732">Signal</keyword>
<sequence length="220" mass="24969">MAFVFFELNQPRGSLLSLGKNILSQHYMSREIPHELGNLSNIHALNLSYNSLTGSIPITFSKLDQIESLDLSNNDLDGVIPPQLIELNSLAVFSVTHNNLSRRTPKRKAQFGTFEKSSYKDNPFLCGPPLESTCNDIPQPRYATVPTNKEGGEGDSFMVMGICYISFVVSYAVVVFVIGTILWINPYWHWVWFYFIEVCMTNCFCFVVINLCELCNFKIE</sequence>
<proteinExistence type="inferred from homology"/>
<keyword evidence="8" id="KW-1133">Transmembrane helix</keyword>
<accession>A0A6A1WS45</accession>
<keyword evidence="6 8" id="KW-0472">Membrane</keyword>
<evidence type="ECO:0000256" key="8">
    <source>
        <dbReference type="SAM" id="Phobius"/>
    </source>
</evidence>
<dbReference type="Proteomes" id="UP000516437">
    <property type="component" value="Unassembled WGS sequence"/>
</dbReference>
<evidence type="ECO:0000313" key="10">
    <source>
        <dbReference type="Proteomes" id="UP000516437"/>
    </source>
</evidence>
<dbReference type="InterPro" id="IPR051502">
    <property type="entry name" value="RLP_Defense_Trigger"/>
</dbReference>
<dbReference type="Gene3D" id="3.80.10.10">
    <property type="entry name" value="Ribonuclease Inhibitor"/>
    <property type="match status" value="1"/>
</dbReference>
<dbReference type="EMBL" id="RXIC02000012">
    <property type="protein sequence ID" value="KAB1228109.1"/>
    <property type="molecule type" value="Genomic_DNA"/>
</dbReference>
<feature type="transmembrane region" description="Helical" evidence="8">
    <location>
        <begin position="190"/>
        <end position="212"/>
    </location>
</feature>
<dbReference type="PANTHER" id="PTHR48062">
    <property type="entry name" value="RECEPTOR-LIKE PROTEIN 14"/>
    <property type="match status" value="1"/>
</dbReference>
<dbReference type="OrthoDB" id="544346at2759"/>
<keyword evidence="3" id="KW-0433">Leucine-rich repeat</keyword>
<dbReference type="InterPro" id="IPR032675">
    <property type="entry name" value="LRR_dom_sf"/>
</dbReference>
<keyword evidence="10" id="KW-1185">Reference proteome</keyword>
<reference evidence="9 10" key="1">
    <citation type="journal article" date="2019" name="Plant Biotechnol. J.">
        <title>The red bayberry genome and genetic basis of sex determination.</title>
        <authorList>
            <person name="Jia H.M."/>
            <person name="Jia H.J."/>
            <person name="Cai Q.L."/>
            <person name="Wang Y."/>
            <person name="Zhao H.B."/>
            <person name="Yang W.F."/>
            <person name="Wang G.Y."/>
            <person name="Li Y.H."/>
            <person name="Zhan D.L."/>
            <person name="Shen Y.T."/>
            <person name="Niu Q.F."/>
            <person name="Chang L."/>
            <person name="Qiu J."/>
            <person name="Zhao L."/>
            <person name="Xie H.B."/>
            <person name="Fu W.Y."/>
            <person name="Jin J."/>
            <person name="Li X.W."/>
            <person name="Jiao Y."/>
            <person name="Zhou C.C."/>
            <person name="Tu T."/>
            <person name="Chai C.Y."/>
            <person name="Gao J.L."/>
            <person name="Fan L.J."/>
            <person name="van de Weg E."/>
            <person name="Wang J.Y."/>
            <person name="Gao Z.S."/>
        </authorList>
    </citation>
    <scope>NUCLEOTIDE SEQUENCE [LARGE SCALE GENOMIC DNA]</scope>
    <source>
        <tissue evidence="9">Leaves</tissue>
    </source>
</reference>
<dbReference type="GO" id="GO:0016020">
    <property type="term" value="C:membrane"/>
    <property type="evidence" value="ECO:0007669"/>
    <property type="project" value="UniProtKB-SubCell"/>
</dbReference>
<dbReference type="Pfam" id="PF13855">
    <property type="entry name" value="LRR_8"/>
    <property type="match status" value="1"/>
</dbReference>
<evidence type="ECO:0000256" key="4">
    <source>
        <dbReference type="ARBA" id="ARBA00022729"/>
    </source>
</evidence>
<name>A0A6A1WS45_9ROSI</name>
<evidence type="ECO:0000256" key="7">
    <source>
        <dbReference type="ARBA" id="ARBA00023180"/>
    </source>
</evidence>
<dbReference type="SUPFAM" id="SSF52058">
    <property type="entry name" value="L domain-like"/>
    <property type="match status" value="1"/>
</dbReference>
<evidence type="ECO:0000313" key="9">
    <source>
        <dbReference type="EMBL" id="KAB1228109.1"/>
    </source>
</evidence>
<gene>
    <name evidence="9" type="ORF">CJ030_MR4G013711</name>
</gene>
<evidence type="ECO:0000256" key="1">
    <source>
        <dbReference type="ARBA" id="ARBA00004370"/>
    </source>
</evidence>
<keyword evidence="8" id="KW-0812">Transmembrane</keyword>
<evidence type="ECO:0000256" key="3">
    <source>
        <dbReference type="ARBA" id="ARBA00022614"/>
    </source>
</evidence>
<comment type="caution">
    <text evidence="9">The sequence shown here is derived from an EMBL/GenBank/DDBJ whole genome shotgun (WGS) entry which is preliminary data.</text>
</comment>
<keyword evidence="5" id="KW-0677">Repeat</keyword>